<reference evidence="1 2" key="1">
    <citation type="submission" date="2013-01" db="EMBL/GenBank/DDBJ databases">
        <authorList>
            <person name="Harkins D.M."/>
            <person name="Durkin A.S."/>
            <person name="Brinkac L.M."/>
            <person name="Haft D.H."/>
            <person name="Selengut J.D."/>
            <person name="Sanka R."/>
            <person name="DePew J."/>
            <person name="Purushe J."/>
            <person name="Picardeau M."/>
            <person name="Werts C."/>
            <person name="Goarant C."/>
            <person name="Vinetz J.M."/>
            <person name="Sutton G.G."/>
            <person name="Nierman W.C."/>
            <person name="Fouts D.E."/>
        </authorList>
    </citation>
    <scope>NUCLEOTIDE SEQUENCE [LARGE SCALE GENOMIC DNA]</scope>
    <source>
        <strain evidence="1 2">200701872</strain>
    </source>
</reference>
<dbReference type="Proteomes" id="UP000012117">
    <property type="component" value="Unassembled WGS sequence"/>
</dbReference>
<protein>
    <submittedName>
        <fullName evidence="1">Uncharacterized protein</fullName>
    </submittedName>
</protein>
<evidence type="ECO:0000313" key="1">
    <source>
        <dbReference type="EMBL" id="EMP06662.1"/>
    </source>
</evidence>
<sequence length="171" mass="20284">NILFLIASDCETRFPLLLSKLLLASSPSLSDSELQNQISHLGYSYSEPDQTSFRKYISRHKSLHSIPEIPPGEFSVSIHIARESKRPSTLKYKIKYEPGAENLTQIKAVPYSEEENKKYPLIFSIFSYRRNRNRSFRRYSKTKRVFSFRRIRRTNNYPFFRIESCIFIFRI</sequence>
<name>M6ZR09_LEPIR</name>
<dbReference type="EMBL" id="AKWN02000316">
    <property type="protein sequence ID" value="EMP06662.1"/>
    <property type="molecule type" value="Genomic_DNA"/>
</dbReference>
<gene>
    <name evidence="1" type="ORF">LEP1GSC124_0460</name>
</gene>
<evidence type="ECO:0000313" key="2">
    <source>
        <dbReference type="Proteomes" id="UP000012117"/>
    </source>
</evidence>
<organism evidence="1 2">
    <name type="scientific">Leptospira interrogans serovar Pyrogenes str. 200701872</name>
    <dbReference type="NCBI Taxonomy" id="1193029"/>
    <lineage>
        <taxon>Bacteria</taxon>
        <taxon>Pseudomonadati</taxon>
        <taxon>Spirochaetota</taxon>
        <taxon>Spirochaetia</taxon>
        <taxon>Leptospirales</taxon>
        <taxon>Leptospiraceae</taxon>
        <taxon>Leptospira</taxon>
    </lineage>
</organism>
<accession>M6ZR09</accession>
<feature type="non-terminal residue" evidence="1">
    <location>
        <position position="1"/>
    </location>
</feature>
<proteinExistence type="predicted"/>
<comment type="caution">
    <text evidence="1">The sequence shown here is derived from an EMBL/GenBank/DDBJ whole genome shotgun (WGS) entry which is preliminary data.</text>
</comment>
<dbReference type="AlphaFoldDB" id="M6ZR09"/>